<evidence type="ECO:0000313" key="5">
    <source>
        <dbReference type="EMBL" id="SNB77391.1"/>
    </source>
</evidence>
<evidence type="ECO:0000256" key="1">
    <source>
        <dbReference type="ARBA" id="ARBA00004418"/>
    </source>
</evidence>
<evidence type="ECO:0000313" key="6">
    <source>
        <dbReference type="Proteomes" id="UP000197065"/>
    </source>
</evidence>
<dbReference type="InterPro" id="IPR050555">
    <property type="entry name" value="Bact_Solute-Bind_Prot2"/>
</dbReference>
<dbReference type="CDD" id="cd20000">
    <property type="entry name" value="PBP1_ABC_rhamnose"/>
    <property type="match status" value="1"/>
</dbReference>
<dbReference type="AlphaFoldDB" id="A0A212RXD8"/>
<dbReference type="Pfam" id="PF13407">
    <property type="entry name" value="Peripla_BP_4"/>
    <property type="match status" value="1"/>
</dbReference>
<protein>
    <submittedName>
        <fullName evidence="5">Rhamnose-binding protein</fullName>
    </submittedName>
</protein>
<dbReference type="OrthoDB" id="9781890at2"/>
<dbReference type="InterPro" id="IPR028082">
    <property type="entry name" value="Peripla_BP_I"/>
</dbReference>
<dbReference type="InterPro" id="IPR025997">
    <property type="entry name" value="SBP_2_dom"/>
</dbReference>
<feature type="signal peptide" evidence="3">
    <location>
        <begin position="1"/>
        <end position="29"/>
    </location>
</feature>
<dbReference type="EMBL" id="FYEH01000016">
    <property type="protein sequence ID" value="SNB77391.1"/>
    <property type="molecule type" value="Genomic_DNA"/>
</dbReference>
<feature type="domain" description="Periplasmic binding protein" evidence="4">
    <location>
        <begin position="37"/>
        <end position="291"/>
    </location>
</feature>
<organism evidence="5 6">
    <name type="scientific">Arboricoccus pini</name>
    <dbReference type="NCBI Taxonomy" id="1963835"/>
    <lineage>
        <taxon>Bacteria</taxon>
        <taxon>Pseudomonadati</taxon>
        <taxon>Pseudomonadota</taxon>
        <taxon>Alphaproteobacteria</taxon>
        <taxon>Geminicoccales</taxon>
        <taxon>Geminicoccaceae</taxon>
        <taxon>Arboricoccus</taxon>
    </lineage>
</organism>
<feature type="chain" id="PRO_5012058303" evidence="3">
    <location>
        <begin position="30"/>
        <end position="339"/>
    </location>
</feature>
<dbReference type="PANTHER" id="PTHR30036">
    <property type="entry name" value="D-XYLOSE-BINDING PERIPLASMIC PROTEIN"/>
    <property type="match status" value="1"/>
</dbReference>
<keyword evidence="6" id="KW-1185">Reference proteome</keyword>
<sequence length="339" mass="35248">MQRRRLMAGAAALLTMAGTTLAGANLAMAADKPVKLGLVAKSLGNGFFDAANKGANEAAKELGGVEIIYTGPTTTTAEGQIEVLNALIAQRVDAIAISANDPDAVAPTLKKAQARGIKVMSFDSGVAEDARTVHLAPSSDALIGEACLNLISDAIGGSGKIAILSATPTSTNQNVWIGVMKKDLAEDRFKGLDLVTIAYGDDLADKSYRETQALLKQHPDIQGIISPTTIGIVAGAKAIEDQGLSGKVWITGLGLPSELEGHVKSGTVKSFAIWNPIDLGYSTAQIAVQMVRTPDAVGPGKTVKVGRVGEIAFDDKGLGAMAKPFTYDKSNVEEFAKIF</sequence>
<dbReference type="Gene3D" id="3.40.50.2300">
    <property type="match status" value="2"/>
</dbReference>
<dbReference type="GO" id="GO:0015762">
    <property type="term" value="P:rhamnose transmembrane transport"/>
    <property type="evidence" value="ECO:0007669"/>
    <property type="project" value="InterPro"/>
</dbReference>
<proteinExistence type="inferred from homology"/>
<dbReference type="PANTHER" id="PTHR30036:SF8">
    <property type="entry name" value="ABC-TYPE SUGAR TRANSPORT SYSTEM PERIPLASMIC COMPONENT-LIKE PROTEIN"/>
    <property type="match status" value="1"/>
</dbReference>
<dbReference type="GO" id="GO:0030246">
    <property type="term" value="F:carbohydrate binding"/>
    <property type="evidence" value="ECO:0007669"/>
    <property type="project" value="TreeGrafter"/>
</dbReference>
<evidence type="ECO:0000259" key="4">
    <source>
        <dbReference type="Pfam" id="PF13407"/>
    </source>
</evidence>
<keyword evidence="3" id="KW-0732">Signal</keyword>
<dbReference type="GO" id="GO:0030288">
    <property type="term" value="C:outer membrane-bounded periplasmic space"/>
    <property type="evidence" value="ECO:0007669"/>
    <property type="project" value="TreeGrafter"/>
</dbReference>
<comment type="subcellular location">
    <subcellularLocation>
        <location evidence="1">Periplasm</location>
    </subcellularLocation>
</comment>
<accession>A0A212RXD8</accession>
<evidence type="ECO:0000256" key="3">
    <source>
        <dbReference type="SAM" id="SignalP"/>
    </source>
</evidence>
<dbReference type="RefSeq" id="WP_088562730.1">
    <property type="nucleotide sequence ID" value="NZ_FYEH01000016.1"/>
</dbReference>
<reference evidence="5 6" key="1">
    <citation type="submission" date="2017-06" db="EMBL/GenBank/DDBJ databases">
        <authorList>
            <person name="Kim H.J."/>
            <person name="Triplett B.A."/>
        </authorList>
    </citation>
    <scope>NUCLEOTIDE SEQUENCE [LARGE SCALE GENOMIC DNA]</scope>
    <source>
        <strain evidence="5 6">B29T1</strain>
    </source>
</reference>
<comment type="similarity">
    <text evidence="2">Belongs to the bacterial solute-binding protein 2 family.</text>
</comment>
<gene>
    <name evidence="5" type="ORF">SAMN07250955_11672</name>
</gene>
<dbReference type="Proteomes" id="UP000197065">
    <property type="component" value="Unassembled WGS sequence"/>
</dbReference>
<dbReference type="InterPro" id="IPR013459">
    <property type="entry name" value="RhaS"/>
</dbReference>
<name>A0A212RXD8_9PROT</name>
<evidence type="ECO:0000256" key="2">
    <source>
        <dbReference type="ARBA" id="ARBA00007639"/>
    </source>
</evidence>
<dbReference type="SUPFAM" id="SSF53822">
    <property type="entry name" value="Periplasmic binding protein-like I"/>
    <property type="match status" value="1"/>
</dbReference>
<dbReference type="NCBIfam" id="TIGR02637">
    <property type="entry name" value="RhaS"/>
    <property type="match status" value="1"/>
</dbReference>